<sequence length="130" mass="13633">MSDSGSVSVVVRGSWADYAFPAAVPSIPAQETRVGHPETGLRREPRGEGGGRGWEKLGQGQGLRGSRDGLPASTCTNASTKTRDQDQTQDQTSPDEQAGYADATLTLVQQAKTRGGVPAYDKQVCSSPSP</sequence>
<accession>S3BTR3</accession>
<evidence type="ECO:0000256" key="1">
    <source>
        <dbReference type="SAM" id="MobiDB-lite"/>
    </source>
</evidence>
<protein>
    <submittedName>
        <fullName evidence="2">Uncharacterized protein</fullName>
    </submittedName>
</protein>
<dbReference type="Proteomes" id="UP000016923">
    <property type="component" value="Unassembled WGS sequence"/>
</dbReference>
<dbReference type="AlphaFoldDB" id="S3BTR3"/>
<keyword evidence="3" id="KW-1185">Reference proteome</keyword>
<gene>
    <name evidence="2" type="ORF">F503_08559</name>
</gene>
<dbReference type="HOGENOM" id="CLU_1938779_0_0_1"/>
<name>S3BTR3_OPHP1</name>
<proteinExistence type="predicted"/>
<feature type="compositionally biased region" description="Basic and acidic residues" evidence="1">
    <location>
        <begin position="33"/>
        <end position="55"/>
    </location>
</feature>
<feature type="region of interest" description="Disordered" evidence="1">
    <location>
        <begin position="23"/>
        <end position="101"/>
    </location>
</feature>
<evidence type="ECO:0000313" key="2">
    <source>
        <dbReference type="EMBL" id="EPE02796.1"/>
    </source>
</evidence>
<dbReference type="VEuPathDB" id="FungiDB:F503_08559"/>
<organism evidence="2 3">
    <name type="scientific">Ophiostoma piceae (strain UAMH 11346)</name>
    <name type="common">Sap stain fungus</name>
    <dbReference type="NCBI Taxonomy" id="1262450"/>
    <lineage>
        <taxon>Eukaryota</taxon>
        <taxon>Fungi</taxon>
        <taxon>Dikarya</taxon>
        <taxon>Ascomycota</taxon>
        <taxon>Pezizomycotina</taxon>
        <taxon>Sordariomycetes</taxon>
        <taxon>Sordariomycetidae</taxon>
        <taxon>Ophiostomatales</taxon>
        <taxon>Ophiostomataceae</taxon>
        <taxon>Ophiostoma</taxon>
    </lineage>
</organism>
<dbReference type="EMBL" id="KE148174">
    <property type="protein sequence ID" value="EPE02796.1"/>
    <property type="molecule type" value="Genomic_DNA"/>
</dbReference>
<evidence type="ECO:0000313" key="3">
    <source>
        <dbReference type="Proteomes" id="UP000016923"/>
    </source>
</evidence>
<reference evidence="2 3" key="1">
    <citation type="journal article" date="2013" name="BMC Genomics">
        <title>The genome and transcriptome of the pine saprophyte Ophiostoma piceae, and a comparison with the bark beetle-associated pine pathogen Grosmannia clavigera.</title>
        <authorList>
            <person name="Haridas S."/>
            <person name="Wang Y."/>
            <person name="Lim L."/>
            <person name="Massoumi Alamouti S."/>
            <person name="Jackman S."/>
            <person name="Docking R."/>
            <person name="Robertson G."/>
            <person name="Birol I."/>
            <person name="Bohlmann J."/>
            <person name="Breuil C."/>
        </authorList>
    </citation>
    <scope>NUCLEOTIDE SEQUENCE [LARGE SCALE GENOMIC DNA]</scope>
    <source>
        <strain evidence="2 3">UAMH 11346</strain>
    </source>
</reference>